<evidence type="ECO:0000256" key="1">
    <source>
        <dbReference type="ARBA" id="ARBA00004123"/>
    </source>
</evidence>
<comment type="subcellular location">
    <subcellularLocation>
        <location evidence="1">Nucleus</location>
    </subcellularLocation>
</comment>
<accession>A0A8X8WKQ9</accession>
<name>A0A8X8WKQ9_SALSN</name>
<dbReference type="Proteomes" id="UP000298416">
    <property type="component" value="Unassembled WGS sequence"/>
</dbReference>
<keyword evidence="2" id="KW-0805">Transcription regulation</keyword>
<dbReference type="AlphaFoldDB" id="A0A8X8WKQ9"/>
<keyword evidence="5" id="KW-0539">Nucleus</keyword>
<gene>
    <name evidence="6" type="ORF">SASPL_142343</name>
</gene>
<dbReference type="SUPFAM" id="SSF101936">
    <property type="entry name" value="DNA-binding pseudobarrel domain"/>
    <property type="match status" value="1"/>
</dbReference>
<comment type="caution">
    <text evidence="6">The sequence shown here is derived from an EMBL/GenBank/DDBJ whole genome shotgun (WGS) entry which is preliminary data.</text>
</comment>
<evidence type="ECO:0000256" key="3">
    <source>
        <dbReference type="ARBA" id="ARBA00023125"/>
    </source>
</evidence>
<dbReference type="Gene3D" id="2.40.330.10">
    <property type="entry name" value="DNA-binding pseudobarrel domain"/>
    <property type="match status" value="1"/>
</dbReference>
<keyword evidence="4" id="KW-0804">Transcription</keyword>
<evidence type="ECO:0000256" key="2">
    <source>
        <dbReference type="ARBA" id="ARBA00023015"/>
    </source>
</evidence>
<evidence type="ECO:0000256" key="4">
    <source>
        <dbReference type="ARBA" id="ARBA00023163"/>
    </source>
</evidence>
<evidence type="ECO:0000313" key="7">
    <source>
        <dbReference type="Proteomes" id="UP000298416"/>
    </source>
</evidence>
<evidence type="ECO:0008006" key="8">
    <source>
        <dbReference type="Google" id="ProtNLM"/>
    </source>
</evidence>
<evidence type="ECO:0000313" key="6">
    <source>
        <dbReference type="EMBL" id="KAG6396199.1"/>
    </source>
</evidence>
<keyword evidence="7" id="KW-1185">Reference proteome</keyword>
<proteinExistence type="predicted"/>
<organism evidence="6">
    <name type="scientific">Salvia splendens</name>
    <name type="common">Scarlet sage</name>
    <dbReference type="NCBI Taxonomy" id="180675"/>
    <lineage>
        <taxon>Eukaryota</taxon>
        <taxon>Viridiplantae</taxon>
        <taxon>Streptophyta</taxon>
        <taxon>Embryophyta</taxon>
        <taxon>Tracheophyta</taxon>
        <taxon>Spermatophyta</taxon>
        <taxon>Magnoliopsida</taxon>
        <taxon>eudicotyledons</taxon>
        <taxon>Gunneridae</taxon>
        <taxon>Pentapetalae</taxon>
        <taxon>asterids</taxon>
        <taxon>lamiids</taxon>
        <taxon>Lamiales</taxon>
        <taxon>Lamiaceae</taxon>
        <taxon>Nepetoideae</taxon>
        <taxon>Mentheae</taxon>
        <taxon>Salviinae</taxon>
        <taxon>Salvia</taxon>
        <taxon>Salvia subgen. Calosphace</taxon>
        <taxon>core Calosphace</taxon>
    </lineage>
</organism>
<dbReference type="EMBL" id="PNBA02000016">
    <property type="protein sequence ID" value="KAG6396199.1"/>
    <property type="molecule type" value="Genomic_DNA"/>
</dbReference>
<keyword evidence="3" id="KW-0238">DNA-binding</keyword>
<dbReference type="InterPro" id="IPR015300">
    <property type="entry name" value="DNA-bd_pseudobarrel_sf"/>
</dbReference>
<dbReference type="GO" id="GO:0003677">
    <property type="term" value="F:DNA binding"/>
    <property type="evidence" value="ECO:0007669"/>
    <property type="project" value="UniProtKB-KW"/>
</dbReference>
<dbReference type="GO" id="GO:0005634">
    <property type="term" value="C:nucleus"/>
    <property type="evidence" value="ECO:0007669"/>
    <property type="project" value="UniProtKB-SubCell"/>
</dbReference>
<reference evidence="6" key="2">
    <citation type="submission" date="2020-08" db="EMBL/GenBank/DDBJ databases">
        <title>Plant Genome Project.</title>
        <authorList>
            <person name="Zhang R.-G."/>
        </authorList>
    </citation>
    <scope>NUCLEOTIDE SEQUENCE</scope>
    <source>
        <strain evidence="6">Huo1</strain>
        <tissue evidence="6">Leaf</tissue>
    </source>
</reference>
<evidence type="ECO:0000256" key="5">
    <source>
        <dbReference type="ARBA" id="ARBA00023242"/>
    </source>
</evidence>
<sequence length="145" mass="16609">MSIEKPSFFKVLATLDFTKQLRLPPTFLTEYDLNLPGTVKLRADDESGRSWGVKVERISRLLLPPALFQLQHPSCVVASNMKARKQVEMVFEGNSVAVDHRPLKKGGNRVQLTKGWPQFRRAYLSDHQLYRFDQAIYVKRSAPPP</sequence>
<reference evidence="6" key="1">
    <citation type="submission" date="2018-01" db="EMBL/GenBank/DDBJ databases">
        <authorList>
            <person name="Mao J.F."/>
        </authorList>
    </citation>
    <scope>NUCLEOTIDE SEQUENCE</scope>
    <source>
        <strain evidence="6">Huo1</strain>
        <tissue evidence="6">Leaf</tissue>
    </source>
</reference>
<protein>
    <recommendedName>
        <fullName evidence="8">TF-B3 domain-containing protein</fullName>
    </recommendedName>
</protein>